<dbReference type="STRING" id="1122184.SAMN02745176_02802"/>
<evidence type="ECO:0000256" key="3">
    <source>
        <dbReference type="ARBA" id="ARBA00022898"/>
    </source>
</evidence>
<evidence type="ECO:0000256" key="1">
    <source>
        <dbReference type="ARBA" id="ARBA00001933"/>
    </source>
</evidence>
<dbReference type="GO" id="GO:0005737">
    <property type="term" value="C:cytoplasm"/>
    <property type="evidence" value="ECO:0007669"/>
    <property type="project" value="TreeGrafter"/>
</dbReference>
<dbReference type="FunFam" id="3.40.640.10:FF:000046">
    <property type="entry name" value="Cystathionine gamma-lyase"/>
    <property type="match status" value="1"/>
</dbReference>
<evidence type="ECO:0000256" key="9">
    <source>
        <dbReference type="RuleBase" id="RU362118"/>
    </source>
</evidence>
<dbReference type="GO" id="GO:0019346">
    <property type="term" value="P:transsulfuration"/>
    <property type="evidence" value="ECO:0007669"/>
    <property type="project" value="InterPro"/>
</dbReference>
<evidence type="ECO:0000256" key="8">
    <source>
        <dbReference type="PIRSR" id="PIRSR001434-2"/>
    </source>
</evidence>
<keyword evidence="11" id="KW-1185">Reference proteome</keyword>
<dbReference type="PROSITE" id="PS00868">
    <property type="entry name" value="CYS_MET_METAB_PP"/>
    <property type="match status" value="1"/>
</dbReference>
<comment type="catalytic activity">
    <reaction evidence="6">
        <text>L-homocysteine + H2O = 2-oxobutanoate + hydrogen sulfide + NH4(+) + H(+)</text>
        <dbReference type="Rhea" id="RHEA:14501"/>
        <dbReference type="ChEBI" id="CHEBI:15377"/>
        <dbReference type="ChEBI" id="CHEBI:15378"/>
        <dbReference type="ChEBI" id="CHEBI:16763"/>
        <dbReference type="ChEBI" id="CHEBI:28938"/>
        <dbReference type="ChEBI" id="CHEBI:29919"/>
        <dbReference type="ChEBI" id="CHEBI:58199"/>
        <dbReference type="EC" id="4.4.1.2"/>
    </reaction>
    <physiologicalReaction direction="left-to-right" evidence="6">
        <dbReference type="Rhea" id="RHEA:14502"/>
    </physiologicalReaction>
</comment>
<dbReference type="Gene3D" id="3.90.1150.10">
    <property type="entry name" value="Aspartate Aminotransferase, domain 1"/>
    <property type="match status" value="1"/>
</dbReference>
<dbReference type="InterPro" id="IPR054542">
    <property type="entry name" value="Cys_met_metab_PP"/>
</dbReference>
<evidence type="ECO:0000313" key="10">
    <source>
        <dbReference type="EMBL" id="SHJ21876.1"/>
    </source>
</evidence>
<keyword evidence="3 8" id="KW-0663">Pyridoxal phosphate</keyword>
<comment type="cofactor">
    <cofactor evidence="1 9">
        <name>pyridoxal 5'-phosphate</name>
        <dbReference type="ChEBI" id="CHEBI:597326"/>
    </cofactor>
</comment>
<dbReference type="PANTHER" id="PTHR11808:SF80">
    <property type="entry name" value="CYSTATHIONINE GAMMA-LYASE"/>
    <property type="match status" value="1"/>
</dbReference>
<dbReference type="Proteomes" id="UP000184442">
    <property type="component" value="Unassembled WGS sequence"/>
</dbReference>
<keyword evidence="10" id="KW-0456">Lyase</keyword>
<feature type="modified residue" description="N6-(pyridoxal phosphate)lysine" evidence="8">
    <location>
        <position position="212"/>
    </location>
</feature>
<dbReference type="EMBL" id="FQZS01000021">
    <property type="protein sequence ID" value="SHJ21876.1"/>
    <property type="molecule type" value="Genomic_DNA"/>
</dbReference>
<evidence type="ECO:0000256" key="5">
    <source>
        <dbReference type="ARBA" id="ARBA00047199"/>
    </source>
</evidence>
<dbReference type="GO" id="GO:0018826">
    <property type="term" value="F:methionine gamma-lyase activity"/>
    <property type="evidence" value="ECO:0007669"/>
    <property type="project" value="UniProtKB-EC"/>
</dbReference>
<evidence type="ECO:0000256" key="4">
    <source>
        <dbReference type="ARBA" id="ARBA00047175"/>
    </source>
</evidence>
<dbReference type="GO" id="GO:0047982">
    <property type="term" value="F:homocysteine desulfhydrase activity"/>
    <property type="evidence" value="ECO:0007669"/>
    <property type="project" value="UniProtKB-EC"/>
</dbReference>
<evidence type="ECO:0000256" key="2">
    <source>
        <dbReference type="ARBA" id="ARBA00009077"/>
    </source>
</evidence>
<dbReference type="Pfam" id="PF01053">
    <property type="entry name" value="Cys_Met_Meta_PP"/>
    <property type="match status" value="1"/>
</dbReference>
<dbReference type="AlphaFoldDB" id="A0A1M6HI05"/>
<dbReference type="GO" id="GO:0009086">
    <property type="term" value="P:methionine biosynthetic process"/>
    <property type="evidence" value="ECO:0007669"/>
    <property type="project" value="UniProtKB-ARBA"/>
</dbReference>
<proteinExistence type="inferred from homology"/>
<dbReference type="InterPro" id="IPR000277">
    <property type="entry name" value="Cys/Met-Metab_PyrdxlP-dep_enz"/>
</dbReference>
<evidence type="ECO:0000256" key="7">
    <source>
        <dbReference type="ARBA" id="ARBA00052699"/>
    </source>
</evidence>
<protein>
    <recommendedName>
        <fullName evidence="4">homocysteine desulfhydrase</fullName>
        <ecNumber evidence="4">4.4.1.2</ecNumber>
    </recommendedName>
    <alternativeName>
        <fullName evidence="5">Homocysteine desulfhydrase</fullName>
    </alternativeName>
</protein>
<dbReference type="GO" id="GO:0030170">
    <property type="term" value="F:pyridoxal phosphate binding"/>
    <property type="evidence" value="ECO:0007669"/>
    <property type="project" value="InterPro"/>
</dbReference>
<comment type="catalytic activity">
    <reaction evidence="7">
        <text>L-methionine + H2O = methanethiol + 2-oxobutanoate + NH4(+)</text>
        <dbReference type="Rhea" id="RHEA:23800"/>
        <dbReference type="ChEBI" id="CHEBI:15377"/>
        <dbReference type="ChEBI" id="CHEBI:16007"/>
        <dbReference type="ChEBI" id="CHEBI:16763"/>
        <dbReference type="ChEBI" id="CHEBI:28938"/>
        <dbReference type="ChEBI" id="CHEBI:57844"/>
        <dbReference type="EC" id="4.4.1.11"/>
    </reaction>
    <physiologicalReaction direction="left-to-right" evidence="7">
        <dbReference type="Rhea" id="RHEA:23801"/>
    </physiologicalReaction>
</comment>
<dbReference type="PIRSF" id="PIRSF001434">
    <property type="entry name" value="CGS"/>
    <property type="match status" value="1"/>
</dbReference>
<evidence type="ECO:0000313" key="11">
    <source>
        <dbReference type="Proteomes" id="UP000184442"/>
    </source>
</evidence>
<evidence type="ECO:0000256" key="6">
    <source>
        <dbReference type="ARBA" id="ARBA00048780"/>
    </source>
</evidence>
<comment type="similarity">
    <text evidence="2 9">Belongs to the trans-sulfuration enzymes family.</text>
</comment>
<dbReference type="OrthoDB" id="9780685at2"/>
<gene>
    <name evidence="10" type="ORF">SAMN02745176_02802</name>
</gene>
<accession>A0A1M6HI05</accession>
<dbReference type="RefSeq" id="WP_073026795.1">
    <property type="nucleotide sequence ID" value="NZ_FQZS01000021.1"/>
</dbReference>
<dbReference type="InterPro" id="IPR015421">
    <property type="entry name" value="PyrdxlP-dep_Trfase_major"/>
</dbReference>
<organism evidence="10 11">
    <name type="scientific">Lutispora thermophila DSM 19022</name>
    <dbReference type="NCBI Taxonomy" id="1122184"/>
    <lineage>
        <taxon>Bacteria</taxon>
        <taxon>Bacillati</taxon>
        <taxon>Bacillota</taxon>
        <taxon>Clostridia</taxon>
        <taxon>Lutisporales</taxon>
        <taxon>Lutisporaceae</taxon>
        <taxon>Lutispora</taxon>
    </lineage>
</organism>
<dbReference type="InterPro" id="IPR015424">
    <property type="entry name" value="PyrdxlP-dep_Trfase"/>
</dbReference>
<reference evidence="10 11" key="1">
    <citation type="submission" date="2016-11" db="EMBL/GenBank/DDBJ databases">
        <authorList>
            <person name="Jaros S."/>
            <person name="Januszkiewicz K."/>
            <person name="Wedrychowicz H."/>
        </authorList>
    </citation>
    <scope>NUCLEOTIDE SEQUENCE [LARGE SCALE GENOMIC DNA]</scope>
    <source>
        <strain evidence="10 11">DSM 19022</strain>
    </source>
</reference>
<sequence length="400" mass="43541">MENIKKLGFDTQIVHAGNVIDPVTGSLITPIYQTSTYVFNNAEEAAEKFANKGEPGTYLYTRIGSPTQEQLENKLAILEGGEAALAFSSGVGAVTTTILTLCSQGDHIVSANSIYGSTFSFFRNHCKRFGIETTFVDATNTENIRKAMRKETRIVYIETPSNPVLSLVDIEKAAKIAHEYGALLLVDSTFASPYSQKPLKLGADIVIHSATKFINGHGDVIAGIIIGKKAILDKVRFDGIMDTTGAAMSPFDAWLIIRGMKTLGVRMRRITATAFEVAKFLEKHPMIEAVHYPGLESHPQHELAKKQMNDFGSIVSFEVKGGVEAGSQLMNNVMVCTLAVSLGDAETLIEHPASMTHKQLSREERLNAGITDGLVRLSIGLEDAADIINDLDQALRKIKL</sequence>
<dbReference type="EC" id="4.4.1.2" evidence="4"/>
<name>A0A1M6HI05_9FIRM</name>
<dbReference type="FunFam" id="3.90.1150.10:FF:000033">
    <property type="entry name" value="Cystathionine gamma-synthase"/>
    <property type="match status" value="1"/>
</dbReference>
<dbReference type="Gene3D" id="3.40.640.10">
    <property type="entry name" value="Type I PLP-dependent aspartate aminotransferase-like (Major domain)"/>
    <property type="match status" value="1"/>
</dbReference>
<dbReference type="SUPFAM" id="SSF53383">
    <property type="entry name" value="PLP-dependent transferases"/>
    <property type="match status" value="1"/>
</dbReference>
<dbReference type="CDD" id="cd00614">
    <property type="entry name" value="CGS_like"/>
    <property type="match status" value="1"/>
</dbReference>
<dbReference type="InterPro" id="IPR015422">
    <property type="entry name" value="PyrdxlP-dep_Trfase_small"/>
</dbReference>
<dbReference type="PANTHER" id="PTHR11808">
    <property type="entry name" value="TRANS-SULFURATION ENZYME FAMILY MEMBER"/>
    <property type="match status" value="1"/>
</dbReference>